<dbReference type="RefSeq" id="WP_012680801.1">
    <property type="nucleotide sequence ID" value="NC_012483.1"/>
</dbReference>
<dbReference type="KEGG" id="aca:ACP_0406"/>
<dbReference type="AlphaFoldDB" id="C1FA25"/>
<protein>
    <recommendedName>
        <fullName evidence="1">DUF7210 domain-containing protein</fullName>
    </recommendedName>
</protein>
<sequence>MAKEQVVNSGPSKRFVALRTLKYGGKYYVKGREFQVLVSDVEKLQKLKVIGESPVSKAAESAAEKGEK</sequence>
<keyword evidence="3" id="KW-1185">Reference proteome</keyword>
<dbReference type="STRING" id="240015.ACP_0406"/>
<dbReference type="InterPro" id="IPR055634">
    <property type="entry name" value="DUF7210"/>
</dbReference>
<dbReference type="EMBL" id="CP001472">
    <property type="protein sequence ID" value="ACO33651.1"/>
    <property type="molecule type" value="Genomic_DNA"/>
</dbReference>
<gene>
    <name evidence="2" type="ordered locus">ACP_0406</name>
</gene>
<feature type="domain" description="DUF7210" evidence="1">
    <location>
        <begin position="14"/>
        <end position="50"/>
    </location>
</feature>
<proteinExistence type="predicted"/>
<dbReference type="Proteomes" id="UP000002207">
    <property type="component" value="Chromosome"/>
</dbReference>
<organism evidence="2 3">
    <name type="scientific">Acidobacterium capsulatum (strain ATCC 51196 / DSM 11244 / BCRC 80197 / JCM 7670 / NBRC 15755 / NCIMB 13165 / 161)</name>
    <dbReference type="NCBI Taxonomy" id="240015"/>
    <lineage>
        <taxon>Bacteria</taxon>
        <taxon>Pseudomonadati</taxon>
        <taxon>Acidobacteriota</taxon>
        <taxon>Terriglobia</taxon>
        <taxon>Terriglobales</taxon>
        <taxon>Acidobacteriaceae</taxon>
        <taxon>Acidobacterium</taxon>
    </lineage>
</organism>
<evidence type="ECO:0000259" key="1">
    <source>
        <dbReference type="Pfam" id="PF23843"/>
    </source>
</evidence>
<name>C1FA25_ACIC5</name>
<reference evidence="2 3" key="1">
    <citation type="journal article" date="2009" name="Appl. Environ. Microbiol.">
        <title>Three genomes from the phylum Acidobacteria provide insight into the lifestyles of these microorganisms in soils.</title>
        <authorList>
            <person name="Ward N.L."/>
            <person name="Challacombe J.F."/>
            <person name="Janssen P.H."/>
            <person name="Henrissat B."/>
            <person name="Coutinho P.M."/>
            <person name="Wu M."/>
            <person name="Xie G."/>
            <person name="Haft D.H."/>
            <person name="Sait M."/>
            <person name="Badger J."/>
            <person name="Barabote R.D."/>
            <person name="Bradley B."/>
            <person name="Brettin T.S."/>
            <person name="Brinkac L.M."/>
            <person name="Bruce D."/>
            <person name="Creasy T."/>
            <person name="Daugherty S.C."/>
            <person name="Davidsen T.M."/>
            <person name="DeBoy R.T."/>
            <person name="Detter J.C."/>
            <person name="Dodson R.J."/>
            <person name="Durkin A.S."/>
            <person name="Ganapathy A."/>
            <person name="Gwinn-Giglio M."/>
            <person name="Han C.S."/>
            <person name="Khouri H."/>
            <person name="Kiss H."/>
            <person name="Kothari S.P."/>
            <person name="Madupu R."/>
            <person name="Nelson K.E."/>
            <person name="Nelson W.C."/>
            <person name="Paulsen I."/>
            <person name="Penn K."/>
            <person name="Ren Q."/>
            <person name="Rosovitz M.J."/>
            <person name="Selengut J.D."/>
            <person name="Shrivastava S."/>
            <person name="Sullivan S.A."/>
            <person name="Tapia R."/>
            <person name="Thompson L.S."/>
            <person name="Watkins K.L."/>
            <person name="Yang Q."/>
            <person name="Yu C."/>
            <person name="Zafar N."/>
            <person name="Zhou L."/>
            <person name="Kuske C.R."/>
        </authorList>
    </citation>
    <scope>NUCLEOTIDE SEQUENCE [LARGE SCALE GENOMIC DNA]</scope>
    <source>
        <strain evidence="3">ATCC 51196 / DSM 11244 / BCRC 80197 / JCM 7670 / NBRC 15755 / NCIMB 13165 / 161</strain>
    </source>
</reference>
<accession>C1FA25</accession>
<evidence type="ECO:0000313" key="3">
    <source>
        <dbReference type="Proteomes" id="UP000002207"/>
    </source>
</evidence>
<dbReference type="HOGENOM" id="CLU_2784425_0_0_0"/>
<dbReference type="Pfam" id="PF23843">
    <property type="entry name" value="DUF7210"/>
    <property type="match status" value="1"/>
</dbReference>
<evidence type="ECO:0000313" key="2">
    <source>
        <dbReference type="EMBL" id="ACO33651.1"/>
    </source>
</evidence>
<dbReference type="InParanoid" id="C1FA25"/>